<organism evidence="1 2">
    <name type="scientific">Xanthomonas campestris pv. phaseoli</name>
    <dbReference type="NCBI Taxonomy" id="317013"/>
    <lineage>
        <taxon>Bacteria</taxon>
        <taxon>Pseudomonadati</taxon>
        <taxon>Pseudomonadota</taxon>
        <taxon>Gammaproteobacteria</taxon>
        <taxon>Lysobacterales</taxon>
        <taxon>Lysobacteraceae</taxon>
        <taxon>Xanthomonas</taxon>
    </lineage>
</organism>
<evidence type="ECO:0000313" key="2">
    <source>
        <dbReference type="Proteomes" id="UP000031180"/>
    </source>
</evidence>
<dbReference type="EMBL" id="JWTI02000129">
    <property type="protein sequence ID" value="KHS40449.1"/>
    <property type="molecule type" value="Genomic_DNA"/>
</dbReference>
<gene>
    <name evidence="1" type="ORF">RN20_02425</name>
</gene>
<name>A0AB34QQD5_XANCH</name>
<sequence length="34" mass="3772">MQRTCGEAAWGAPIVEHAARLVWQRHAKQPQACA</sequence>
<comment type="caution">
    <text evidence="1">The sequence shown here is derived from an EMBL/GenBank/DDBJ whole genome shotgun (WGS) entry which is preliminary data.</text>
</comment>
<evidence type="ECO:0000313" key="1">
    <source>
        <dbReference type="EMBL" id="KHS40449.1"/>
    </source>
</evidence>
<accession>A0AB34QQD5</accession>
<dbReference type="Proteomes" id="UP000031180">
    <property type="component" value="Unassembled WGS sequence"/>
</dbReference>
<dbReference type="AlphaFoldDB" id="A0AB34QQD5"/>
<protein>
    <submittedName>
        <fullName evidence="1">Uncharacterized protein</fullName>
    </submittedName>
</protein>
<proteinExistence type="predicted"/>
<reference evidence="2" key="1">
    <citation type="submission" date="2015-04" db="EMBL/GenBank/DDBJ databases">
        <title>Genome sequencing of pathogens of bean.</title>
        <authorList>
            <person name="Harrison J.W."/>
            <person name="Aritua V."/>
            <person name="Sapp M."/>
            <person name="Smith J."/>
            <person name="Studholme D.J."/>
        </authorList>
    </citation>
    <scope>NUCLEOTIDE SEQUENCE [LARGE SCALE GENOMIC DNA]</scope>
    <source>
        <strain evidence="2">NCPPB 1138</strain>
    </source>
</reference>